<evidence type="ECO:0000313" key="2">
    <source>
        <dbReference type="Proteomes" id="UP001497482"/>
    </source>
</evidence>
<evidence type="ECO:0008006" key="3">
    <source>
        <dbReference type="Google" id="ProtNLM"/>
    </source>
</evidence>
<gene>
    <name evidence="1" type="ORF">KC01_LOCUS32256</name>
</gene>
<dbReference type="EMBL" id="OZ035826">
    <property type="protein sequence ID" value="CAL1604801.1"/>
    <property type="molecule type" value="Genomic_DNA"/>
</dbReference>
<keyword evidence="2" id="KW-1185">Reference proteome</keyword>
<evidence type="ECO:0000313" key="1">
    <source>
        <dbReference type="EMBL" id="CAL1604801.1"/>
    </source>
</evidence>
<name>A0AAV2LRU9_KNICA</name>
<reference evidence="1 2" key="1">
    <citation type="submission" date="2024-04" db="EMBL/GenBank/DDBJ databases">
        <authorList>
            <person name="Waldvogel A.-M."/>
            <person name="Schoenle A."/>
        </authorList>
    </citation>
    <scope>NUCLEOTIDE SEQUENCE [LARGE SCALE GENOMIC DNA]</scope>
</reference>
<protein>
    <recommendedName>
        <fullName evidence="3">Secreted protein</fullName>
    </recommendedName>
</protein>
<proteinExistence type="predicted"/>
<accession>A0AAV2LRU9</accession>
<dbReference type="Proteomes" id="UP001497482">
    <property type="component" value="Chromosome 4"/>
</dbReference>
<organism evidence="1 2">
    <name type="scientific">Knipowitschia caucasica</name>
    <name type="common">Caucasian dwarf goby</name>
    <name type="synonym">Pomatoschistus caucasicus</name>
    <dbReference type="NCBI Taxonomy" id="637954"/>
    <lineage>
        <taxon>Eukaryota</taxon>
        <taxon>Metazoa</taxon>
        <taxon>Chordata</taxon>
        <taxon>Craniata</taxon>
        <taxon>Vertebrata</taxon>
        <taxon>Euteleostomi</taxon>
        <taxon>Actinopterygii</taxon>
        <taxon>Neopterygii</taxon>
        <taxon>Teleostei</taxon>
        <taxon>Neoteleostei</taxon>
        <taxon>Acanthomorphata</taxon>
        <taxon>Gobiaria</taxon>
        <taxon>Gobiiformes</taxon>
        <taxon>Gobioidei</taxon>
        <taxon>Gobiidae</taxon>
        <taxon>Gobiinae</taxon>
        <taxon>Knipowitschia</taxon>
    </lineage>
</organism>
<dbReference type="AlphaFoldDB" id="A0AAV2LRU9"/>
<sequence>MAFCYYYLFILDKAVGKAARVGWIGAQQQAAWQRLHNKSVWGGGEPGRLLICGRGECGTVPCAAEKCFARDRCCHDEGNKERMQRDSSRADRKIQWVW</sequence>